<proteinExistence type="predicted"/>
<dbReference type="Proteomes" id="UP001281147">
    <property type="component" value="Unassembled WGS sequence"/>
</dbReference>
<accession>A0ACC3MVF4</accession>
<sequence>MRHVDGIGVNIASFKAEPRAEYHNPHEKRHGKFEGGFASRLIASAVGRQFMVQLEVAPEFHLLRSEGIIIIISIGDRTRLLTYAENAQCFWIPAQRFEKRRKYSIDRFKVWQNAESAHPTQQVPLYFPRPASDGESASADWMMKDEDFTANEGCISVYVARSSLNNERGSVDGTTDPPEAWRHLNLERSTPEVIHGHWANPTEASDYIFEFRNLGTDASYAEKREADPVFGHDDEERRTRIWLDSLDNSDAHSKWGDWEYVDGKGDAAFNGSDFTPNRGYTKRRTANNNKHLERNAPPRPNHKLDHGNLRSRVAAQNPSFCGADNEDDEEELPVACNPEVKEEPAVKTGLSSPQPPKPPQDGPVDQAGVPNADIQIEPPAVDIVDLTMDDAAEPEIKAEPTGSGGAGGNNNNDFDLELRAAEIERDARFVEIEFRRQQVAIERRKRYHERKKRDGS</sequence>
<evidence type="ECO:0000313" key="2">
    <source>
        <dbReference type="Proteomes" id="UP001281147"/>
    </source>
</evidence>
<organism evidence="1 2">
    <name type="scientific">Vermiconidia calcicola</name>
    <dbReference type="NCBI Taxonomy" id="1690605"/>
    <lineage>
        <taxon>Eukaryota</taxon>
        <taxon>Fungi</taxon>
        <taxon>Dikarya</taxon>
        <taxon>Ascomycota</taxon>
        <taxon>Pezizomycotina</taxon>
        <taxon>Dothideomycetes</taxon>
        <taxon>Dothideomycetidae</taxon>
        <taxon>Mycosphaerellales</taxon>
        <taxon>Extremaceae</taxon>
        <taxon>Vermiconidia</taxon>
    </lineage>
</organism>
<name>A0ACC3MVF4_9PEZI</name>
<protein>
    <submittedName>
        <fullName evidence="1">Uncharacterized protein</fullName>
    </submittedName>
</protein>
<comment type="caution">
    <text evidence="1">The sequence shown here is derived from an EMBL/GenBank/DDBJ whole genome shotgun (WGS) entry which is preliminary data.</text>
</comment>
<dbReference type="EMBL" id="JAUTXU010000143">
    <property type="protein sequence ID" value="KAK3704074.1"/>
    <property type="molecule type" value="Genomic_DNA"/>
</dbReference>
<keyword evidence="2" id="KW-1185">Reference proteome</keyword>
<reference evidence="1" key="1">
    <citation type="submission" date="2023-07" db="EMBL/GenBank/DDBJ databases">
        <title>Black Yeasts Isolated from many extreme environments.</title>
        <authorList>
            <person name="Coleine C."/>
            <person name="Stajich J.E."/>
            <person name="Selbmann L."/>
        </authorList>
    </citation>
    <scope>NUCLEOTIDE SEQUENCE</scope>
    <source>
        <strain evidence="1">CCFEE 5714</strain>
    </source>
</reference>
<evidence type="ECO:0000313" key="1">
    <source>
        <dbReference type="EMBL" id="KAK3704074.1"/>
    </source>
</evidence>
<gene>
    <name evidence="1" type="ORF">LTR37_014049</name>
</gene>